<dbReference type="Pfam" id="PF12340">
    <property type="entry name" value="DUF3638"/>
    <property type="match status" value="1"/>
</dbReference>
<evidence type="ECO:0000256" key="5">
    <source>
        <dbReference type="ARBA" id="ARBA00022801"/>
    </source>
</evidence>
<evidence type="ECO:0000256" key="4">
    <source>
        <dbReference type="ARBA" id="ARBA00022786"/>
    </source>
</evidence>
<dbReference type="EC" id="3.4.19.12" evidence="2"/>
<evidence type="ECO:0000256" key="3">
    <source>
        <dbReference type="ARBA" id="ARBA00022670"/>
    </source>
</evidence>
<evidence type="ECO:0000313" key="11">
    <source>
        <dbReference type="EMBL" id="CAE6503446.1"/>
    </source>
</evidence>
<keyword evidence="3" id="KW-0645">Protease</keyword>
<dbReference type="InterPro" id="IPR051346">
    <property type="entry name" value="OTU_Deubiquitinase"/>
</dbReference>
<dbReference type="InterPro" id="IPR046541">
    <property type="entry name" value="DUF6606"/>
</dbReference>
<dbReference type="Pfam" id="PF12359">
    <property type="entry name" value="DUF3645"/>
    <property type="match status" value="1"/>
</dbReference>
<evidence type="ECO:0000259" key="9">
    <source>
        <dbReference type="Pfam" id="PF12359"/>
    </source>
</evidence>
<dbReference type="InterPro" id="IPR022105">
    <property type="entry name" value="DUF3645"/>
</dbReference>
<gene>
    <name evidence="11" type="ORF">RDB_LOCUS156544</name>
</gene>
<evidence type="ECO:0000259" key="8">
    <source>
        <dbReference type="Pfam" id="PF12340"/>
    </source>
</evidence>
<comment type="caution">
    <text evidence="11">The sequence shown here is derived from an EMBL/GenBank/DDBJ whole genome shotgun (WGS) entry which is preliminary data.</text>
</comment>
<evidence type="ECO:0000256" key="6">
    <source>
        <dbReference type="ARBA" id="ARBA00022807"/>
    </source>
</evidence>
<comment type="catalytic activity">
    <reaction evidence="1">
        <text>Thiol-dependent hydrolysis of ester, thioester, amide, peptide and isopeptide bonds formed by the C-terminal Gly of ubiquitin (a 76-residue protein attached to proteins as an intracellular targeting signal).</text>
        <dbReference type="EC" id="3.4.19.12"/>
    </reaction>
</comment>
<evidence type="ECO:0000256" key="2">
    <source>
        <dbReference type="ARBA" id="ARBA00012759"/>
    </source>
</evidence>
<dbReference type="GO" id="GO:0004843">
    <property type="term" value="F:cysteine-type deubiquitinase activity"/>
    <property type="evidence" value="ECO:0007669"/>
    <property type="project" value="UniProtKB-EC"/>
</dbReference>
<protein>
    <recommendedName>
        <fullName evidence="2">ubiquitinyl hydrolase 1</fullName>
        <ecNumber evidence="2">3.4.19.12</ecNumber>
    </recommendedName>
</protein>
<evidence type="ECO:0000256" key="1">
    <source>
        <dbReference type="ARBA" id="ARBA00000707"/>
    </source>
</evidence>
<keyword evidence="7" id="KW-0175">Coiled coil</keyword>
<evidence type="ECO:0000256" key="7">
    <source>
        <dbReference type="SAM" id="Coils"/>
    </source>
</evidence>
<keyword evidence="4" id="KW-0833">Ubl conjugation pathway</keyword>
<feature type="domain" description="DUF3638" evidence="8">
    <location>
        <begin position="1566"/>
        <end position="1753"/>
    </location>
</feature>
<reference evidence="11" key="1">
    <citation type="submission" date="2021-01" db="EMBL/GenBank/DDBJ databases">
        <authorList>
            <person name="Kaushik A."/>
        </authorList>
    </citation>
    <scope>NUCLEOTIDE SEQUENCE</scope>
    <source>
        <strain evidence="11">AG4-R118</strain>
    </source>
</reference>
<dbReference type="GO" id="GO:0006508">
    <property type="term" value="P:proteolysis"/>
    <property type="evidence" value="ECO:0007669"/>
    <property type="project" value="UniProtKB-KW"/>
</dbReference>
<evidence type="ECO:0000313" key="12">
    <source>
        <dbReference type="Proteomes" id="UP000663888"/>
    </source>
</evidence>
<dbReference type="PANTHER" id="PTHR13367">
    <property type="entry name" value="UBIQUITIN THIOESTERASE"/>
    <property type="match status" value="1"/>
</dbReference>
<feature type="domain" description="DUF3645" evidence="9">
    <location>
        <begin position="1873"/>
        <end position="1905"/>
    </location>
</feature>
<sequence>MAESTDFEILEHLVYSVFLPPKLPQEEQEQSLQTSVDLEIIRSVIQAGRQYSSEAATKSQWSRVELMLEKLYKYVETPIRKERLYEDMQNMETEVLHIRAQNTGLIIRKHCTYTIFEAFEVQARTSDVMSVPGKIVRQFPGPAVQISNTIFCDSDFSEEVANIITRMDTEIFDEARPKSRKGGNEVDESRDSINPNYFIQFFFGLLRGMGTTVDPPRVVKRLGDEVLWKNALNPWRRSPIWLVVRIALQTSLDSATTYKHFIAYYHAEILSRCYKCELFSSDLLYAMRVKMARRLYKLKGTAPHFLLETAKVAVDGVQKLLQRRWDSIQSVQAKSPNRDFSDIDFESAINHTLPHSRSYLKKVFQGRTSSDNPSQFTPNDTFRLQNITRFSEYADGGLSRAFSSDPHLALFDFEASVFQNLSTWTTIATQQDKTKFCKVMSSCFRQYLNAAQTYYTADAADKSIMVLTLVRIWMAIDTLATDDCPLLKKFSPALPEDILDPLLIRTTQHIEQARVVQQYIRRRRVNASTDNPSIFSDKATERCFAVQYYQESPSHQQLKAKIETYAQEQKEKKCQELVEKNEKYDQLSRAIRGMSHKYSYTNGRANHHKWSCELCSKERERDNLQIKPYEWPLPTDRLSAEAVIFELKRPESFAIWRDLTYEILVDLGSLSPRDKCDHYDTLEGYNALNSWLSSASTPRITIASAPKSLMQSHYSSTITIPTSESKVCANNALQFQLYDRNGEAWATGPFKGVSFAKFGTFKLPSGSLYRHLEYALEQTTHTSNQVLADQHICPMELGLHEHIAFGTLRSGARLQWMNIVRGLEEDLLTFRSDEVWLLHTQAAWQVGPLSDDGSREWHEELGYAEFRGLLVSQCERVLGRVKANWLQAKSVLILVALVTRLLATSPPVGVTHAACEFLRKARDVAYQWLKELLNKLRDARYESDVIGYQRLVCEMASICRATYDVEPDYLDRLLSLSEDFIPLVEASIRLYDNQPPNLQNSPTGLQIVLCRDRRFAHKLMPYMLMRFRRGDDILSKPLSMIWSGYLSGSPSWQILDSPKDCWVKTVINKVNEADKGEAQHIHLNLLSGRLLIDGTPIGRLPRQYVEHATYVRLFGQKALDVAPTKIRGMKFAMADRIGGYQVLFALEEGQNELIIQAEKDDRVYELVPHKKLSDDFPVFLSEDYHHWADIKSRTIEFRPISDPWTANNCRWTLRFADFIATTVESASDKSFLVDVHSAAFKTLTRSLSPLESDRYLHVTRSTKGHIEVELPRMKLSFFINNDMQLESRNFRGLVLDENQSAGTLIGLRSQLILRAKGPVTRTLPQSRSILIPVGEINYTMSGHHTLVFIQFDSRRAVDVYRYKIDEDLGYLATDSGLTSRLLKTYLHALTSSCLPDPLTGRTGTEEALYELSQASTLSFEQIDVKQAGVAFGKPLAKELELIPRLFMLGDNYEPTRVRVESFAKAAEFSIEDHPAVLVDVTDIEGIIFTAGVWPRITPRIVLQQLSLQNRGHTDSLPRWKNELIGYAQVFVDYQRSQRLINLAHSKNIEEFYKELDLSSGEFDPGLDNPDWLLVQIDGNFGARALQRRVGQEMISPSSGSNTVLQLNMGEGKSSVIVPIVACSLADSSQLMFDLLVNRLSGLANRRIYYLPFGRHVPIDAISAQKLRDLYEEYRLISIKGSSEIADKNALREIQGWLETHTRDILDESDEILHVRYQLVYTIGKQQPPEDHPDRWTTTQQLLGLCATHIEKLQREYPDSLTHRFTGDAQFPTLRIMPDCPIEVERKLTCALATDVRDGRVLNLNCDRLPFDVRSSLIKLLTNKKLPFSEYKRLREACDSTTWKGLLLVRGLLASGILVFALKHKLYRVDYGLDLSRSLLAVPYRAKDIPSLKAEFGHPDIAIVLTCLSYYYHGLTDDHLDRCFKLLFKLDNPSEEYEQWVKRNKATPEEVKQLNGVNLLDREQFAKRLIPTFARNSATINFFLSSVVFPKGAKEFPSKLSTSGWDLAETKHHFTTGFSGTNDNRYLLPTSIAQTDPVKQLSTNALVLDYILQAENNHYVCMRGNNERFLELLVAQDPEIRVLLDVGALMLELQNEELVRYWLRLRPDVEAAVYFNDCDELVVLPRNGTPALFSTSSFTQQLDKCIVYLDDGHTRGTDLKFPRETRALVTLGPKVTKDRLLQGCMRMRKLGHGQSVIFAAPPEIDAQIRNASPSPIKPDARIDALDILRWAMLETCKDLKHHVPHWTQQGVEYFRRNLSEKEYEKIDDIATLAEGWTKPESRSLEEMLSKSQTYDVD</sequence>
<accession>A0A8H3D444</accession>
<dbReference type="Pfam" id="PF20255">
    <property type="entry name" value="DUF6606"/>
    <property type="match status" value="1"/>
</dbReference>
<proteinExistence type="predicted"/>
<dbReference type="Proteomes" id="UP000663888">
    <property type="component" value="Unassembled WGS sequence"/>
</dbReference>
<keyword evidence="6" id="KW-0788">Thiol protease</keyword>
<dbReference type="EMBL" id="CAJMWX010001728">
    <property type="protein sequence ID" value="CAE6503446.1"/>
    <property type="molecule type" value="Genomic_DNA"/>
</dbReference>
<evidence type="ECO:0000259" key="10">
    <source>
        <dbReference type="Pfam" id="PF20255"/>
    </source>
</evidence>
<dbReference type="PANTHER" id="PTHR13367:SF33">
    <property type="entry name" value="P-LOOP CONTAINING NUCLEOSIDE TRIPHOSPHATE HYDROLASE PROTEIN"/>
    <property type="match status" value="1"/>
</dbReference>
<keyword evidence="5" id="KW-0378">Hydrolase</keyword>
<dbReference type="InterPro" id="IPR022099">
    <property type="entry name" value="DUF3638"/>
</dbReference>
<organism evidence="11 12">
    <name type="scientific">Rhizoctonia solani</name>
    <dbReference type="NCBI Taxonomy" id="456999"/>
    <lineage>
        <taxon>Eukaryota</taxon>
        <taxon>Fungi</taxon>
        <taxon>Dikarya</taxon>
        <taxon>Basidiomycota</taxon>
        <taxon>Agaricomycotina</taxon>
        <taxon>Agaricomycetes</taxon>
        <taxon>Cantharellales</taxon>
        <taxon>Ceratobasidiaceae</taxon>
        <taxon>Rhizoctonia</taxon>
    </lineage>
</organism>
<feature type="domain" description="DUF6606" evidence="10">
    <location>
        <begin position="14"/>
        <end position="270"/>
    </location>
</feature>
<feature type="coiled-coil region" evidence="7">
    <location>
        <begin position="555"/>
        <end position="590"/>
    </location>
</feature>
<name>A0A8H3D444_9AGAM</name>